<protein>
    <submittedName>
        <fullName evidence="1">Uncharacterized protein</fullName>
    </submittedName>
</protein>
<organism evidence="1 2">
    <name type="scientific">Brassica carinata</name>
    <name type="common">Ethiopian mustard</name>
    <name type="synonym">Abyssinian cabbage</name>
    <dbReference type="NCBI Taxonomy" id="52824"/>
    <lineage>
        <taxon>Eukaryota</taxon>
        <taxon>Viridiplantae</taxon>
        <taxon>Streptophyta</taxon>
        <taxon>Embryophyta</taxon>
        <taxon>Tracheophyta</taxon>
        <taxon>Spermatophyta</taxon>
        <taxon>Magnoliopsida</taxon>
        <taxon>eudicotyledons</taxon>
        <taxon>Gunneridae</taxon>
        <taxon>Pentapetalae</taxon>
        <taxon>rosids</taxon>
        <taxon>malvids</taxon>
        <taxon>Brassicales</taxon>
        <taxon>Brassicaceae</taxon>
        <taxon>Brassiceae</taxon>
        <taxon>Brassica</taxon>
    </lineage>
</organism>
<dbReference type="AlphaFoldDB" id="A0A8X7NZT4"/>
<feature type="non-terminal residue" evidence="1">
    <location>
        <position position="1"/>
    </location>
</feature>
<dbReference type="Proteomes" id="UP000886595">
    <property type="component" value="Unassembled WGS sequence"/>
</dbReference>
<keyword evidence="2" id="KW-1185">Reference proteome</keyword>
<accession>A0A8X7NZT4</accession>
<name>A0A8X7NZT4_BRACI</name>
<reference evidence="1 2" key="1">
    <citation type="submission" date="2020-02" db="EMBL/GenBank/DDBJ databases">
        <authorList>
            <person name="Ma Q."/>
            <person name="Huang Y."/>
            <person name="Song X."/>
            <person name="Pei D."/>
        </authorList>
    </citation>
    <scope>NUCLEOTIDE SEQUENCE [LARGE SCALE GENOMIC DNA]</scope>
    <source>
        <strain evidence="1">Sxm20200214</strain>
        <tissue evidence="1">Leaf</tissue>
    </source>
</reference>
<evidence type="ECO:0000313" key="1">
    <source>
        <dbReference type="EMBL" id="KAG2242470.1"/>
    </source>
</evidence>
<dbReference type="EMBL" id="JAAMPC010000471">
    <property type="protein sequence ID" value="KAG2242470.1"/>
    <property type="molecule type" value="Genomic_DNA"/>
</dbReference>
<sequence>WLGYEPVKHIGHNWSQVSVHTAELSCRIEGYMASRDLYAGHGLASLGSEPEKNGGLYQTLRGLLELKGYHSLPLSSVLESFASLSRLKG</sequence>
<comment type="caution">
    <text evidence="1">The sequence shown here is derived from an EMBL/GenBank/DDBJ whole genome shotgun (WGS) entry which is preliminary data.</text>
</comment>
<gene>
    <name evidence="1" type="ORF">Bca52824_095688</name>
</gene>
<proteinExistence type="predicted"/>
<evidence type="ECO:0000313" key="2">
    <source>
        <dbReference type="Proteomes" id="UP000886595"/>
    </source>
</evidence>